<gene>
    <name evidence="1" type="ORF">BSAE_0261</name>
</gene>
<proteinExistence type="predicted"/>
<dbReference type="Proteomes" id="UP000029040">
    <property type="component" value="Unassembled WGS sequence"/>
</dbReference>
<reference evidence="1 2" key="1">
    <citation type="submission" date="2014-03" db="EMBL/GenBank/DDBJ databases">
        <title>Genomics of Bifidobacteria.</title>
        <authorList>
            <person name="Ventura M."/>
            <person name="Milani C."/>
            <person name="Lugli G.A."/>
        </authorList>
    </citation>
    <scope>NUCLEOTIDE SEQUENCE [LARGE SCALE GENOMIC DNA]</scope>
    <source>
        <strain evidence="1 2">LMG 14934</strain>
    </source>
</reference>
<organism evidence="1 2">
    <name type="scientific">Bifidobacterium pullorum subsp. saeculare DSM 6531 = LMG 14934</name>
    <dbReference type="NCBI Taxonomy" id="1437611"/>
    <lineage>
        <taxon>Bacteria</taxon>
        <taxon>Bacillati</taxon>
        <taxon>Actinomycetota</taxon>
        <taxon>Actinomycetes</taxon>
        <taxon>Bifidobacteriales</taxon>
        <taxon>Bifidobacteriaceae</taxon>
        <taxon>Bifidobacterium</taxon>
    </lineage>
</organism>
<protein>
    <submittedName>
        <fullName evidence="1">Putative phage terminase</fullName>
    </submittedName>
</protein>
<dbReference type="EMBL" id="JGZM01000002">
    <property type="protein sequence ID" value="KFI88930.1"/>
    <property type="molecule type" value="Genomic_DNA"/>
</dbReference>
<comment type="caution">
    <text evidence="1">The sequence shown here is derived from an EMBL/GenBank/DDBJ whole genome shotgun (WGS) entry which is preliminary data.</text>
</comment>
<evidence type="ECO:0000313" key="2">
    <source>
        <dbReference type="Proteomes" id="UP000029040"/>
    </source>
</evidence>
<accession>A0A087D080</accession>
<dbReference type="Gene3D" id="3.40.50.300">
    <property type="entry name" value="P-loop containing nucleotide triphosphate hydrolases"/>
    <property type="match status" value="1"/>
</dbReference>
<evidence type="ECO:0000313" key="1">
    <source>
        <dbReference type="EMBL" id="KFI88930.1"/>
    </source>
</evidence>
<dbReference type="RefSeq" id="WP_033508492.1">
    <property type="nucleotide sequence ID" value="NZ_JDTM01000002.1"/>
</dbReference>
<dbReference type="InterPro" id="IPR027417">
    <property type="entry name" value="P-loop_NTPase"/>
</dbReference>
<name>A0A087D080_9BIFI</name>
<dbReference type="AlphaFoldDB" id="A0A087D080"/>
<sequence length="477" mass="52174">MNEATPRYCSGRDLSLDTDGGAVAAVSAALGHPMIPWQRLTADIAGEYETDADGRRVLRHPRVVVSVPRQSGKTTVDEAGHIRSMLMGPNRVGWYIAQRGTDAVAHFKQVVKDVENSPALRPLIRDVKYTAGDMGLYFMNGSVFKPSPPTDSSGHGFQGDRITLDEAWAFNEQQGNALIQAFVPTTITRLQLTGQQPQLWIMSTEGTADSTFLNPLLAECRHGRCPESWAVIDYGLPFDADPEDLDAVWASHPGAGHLFNRRQLRGFRDEFRNDPAGWRRAFCNIRDDGALERVYTDDIWQATLYDATDVDWATAALGVAVNIDQAATSIVIAWQRDGRTHAMLAECRPGTIGAADRIAMLAGQRNLTVWVDRKGPAGIIADQLTRDHPDTRIADMSAADMASTGPALLDLLRNGAVTHSPADALDRAVGVAVRRWSGDTWYLDRRQSPGDVSPIEAMQLAVWGCAHAEPAPVLQVF</sequence>